<gene>
    <name evidence="4" type="ORF">HRJ34_24925</name>
</gene>
<organism evidence="4 5">
    <name type="scientific">Rhizorhabdus wittichii</name>
    <dbReference type="NCBI Taxonomy" id="160791"/>
    <lineage>
        <taxon>Bacteria</taxon>
        <taxon>Pseudomonadati</taxon>
        <taxon>Pseudomonadota</taxon>
        <taxon>Alphaproteobacteria</taxon>
        <taxon>Sphingomonadales</taxon>
        <taxon>Sphingomonadaceae</taxon>
        <taxon>Rhizorhabdus</taxon>
    </lineage>
</organism>
<dbReference type="GO" id="GO:0016787">
    <property type="term" value="F:hydrolase activity"/>
    <property type="evidence" value="ECO:0007669"/>
    <property type="project" value="UniProtKB-KW"/>
</dbReference>
<dbReference type="PANTHER" id="PTHR42796">
    <property type="entry name" value="FUMARYLACETOACETATE HYDROLASE DOMAIN-CONTAINING PROTEIN 2A-RELATED"/>
    <property type="match status" value="1"/>
</dbReference>
<dbReference type="GO" id="GO:0044281">
    <property type="term" value="P:small molecule metabolic process"/>
    <property type="evidence" value="ECO:0007669"/>
    <property type="project" value="UniProtKB-ARBA"/>
</dbReference>
<evidence type="ECO:0000313" key="5">
    <source>
        <dbReference type="Proteomes" id="UP000664914"/>
    </source>
</evidence>
<accession>A0A975HDQ8</accession>
<dbReference type="InterPro" id="IPR051121">
    <property type="entry name" value="FAH"/>
</dbReference>
<reference evidence="4" key="2">
    <citation type="submission" date="2021-04" db="EMBL/GenBank/DDBJ databases">
        <title>Isolation and genomic analysis of the ibuprofen-degrading bacterium Sphingomonas strain MPO218.</title>
        <authorList>
            <person name="Aulestia M."/>
            <person name="Flores A."/>
            <person name="Mangas E.L."/>
            <person name="Perez-Pulido A.J."/>
            <person name="Santero E."/>
            <person name="Camacho E.M."/>
        </authorList>
    </citation>
    <scope>NUCLEOTIDE SEQUENCE</scope>
    <source>
        <strain evidence="4">MPO218</strain>
    </source>
</reference>
<dbReference type="Proteomes" id="UP000664914">
    <property type="component" value="Chromosome"/>
</dbReference>
<dbReference type="Pfam" id="PF01557">
    <property type="entry name" value="FAA_hydrolase"/>
    <property type="match status" value="1"/>
</dbReference>
<dbReference type="GO" id="GO:0046872">
    <property type="term" value="F:metal ion binding"/>
    <property type="evidence" value="ECO:0007669"/>
    <property type="project" value="UniProtKB-KW"/>
</dbReference>
<protein>
    <submittedName>
        <fullName evidence="4">Fumarylacetoacetate hydrolase family protein</fullName>
    </submittedName>
</protein>
<dbReference type="PANTHER" id="PTHR42796:SF4">
    <property type="entry name" value="FUMARYLACETOACETATE HYDROLASE DOMAIN-CONTAINING PROTEIN 2A"/>
    <property type="match status" value="1"/>
</dbReference>
<dbReference type="EMBL" id="CP059319">
    <property type="protein sequence ID" value="QTH21523.1"/>
    <property type="molecule type" value="Genomic_DNA"/>
</dbReference>
<keyword evidence="2" id="KW-0479">Metal-binding</keyword>
<evidence type="ECO:0000259" key="3">
    <source>
        <dbReference type="Pfam" id="PF01557"/>
    </source>
</evidence>
<dbReference type="AlphaFoldDB" id="A0A975HDQ8"/>
<feature type="domain" description="Fumarylacetoacetase-like C-terminal" evidence="3">
    <location>
        <begin position="98"/>
        <end position="316"/>
    </location>
</feature>
<dbReference type="InterPro" id="IPR036663">
    <property type="entry name" value="Fumarylacetoacetase_C_sf"/>
</dbReference>
<evidence type="ECO:0000313" key="4">
    <source>
        <dbReference type="EMBL" id="QTH21523.1"/>
    </source>
</evidence>
<comment type="similarity">
    <text evidence="1">Belongs to the FAH family.</text>
</comment>
<reference evidence="4" key="1">
    <citation type="submission" date="2020-07" db="EMBL/GenBank/DDBJ databases">
        <authorList>
            <person name="Camacho E."/>
        </authorList>
    </citation>
    <scope>NUCLEOTIDE SEQUENCE</scope>
    <source>
        <strain evidence="4">MPO218</strain>
    </source>
</reference>
<name>A0A975HDQ8_9SPHN</name>
<evidence type="ECO:0000256" key="1">
    <source>
        <dbReference type="ARBA" id="ARBA00010211"/>
    </source>
</evidence>
<evidence type="ECO:0000256" key="2">
    <source>
        <dbReference type="ARBA" id="ARBA00022723"/>
    </source>
</evidence>
<dbReference type="InterPro" id="IPR011234">
    <property type="entry name" value="Fumarylacetoacetase-like_C"/>
</dbReference>
<dbReference type="Gene3D" id="3.90.850.10">
    <property type="entry name" value="Fumarylacetoacetase-like, C-terminal domain"/>
    <property type="match status" value="1"/>
</dbReference>
<dbReference type="SUPFAM" id="SSF56529">
    <property type="entry name" value="FAH"/>
    <property type="match status" value="1"/>
</dbReference>
<keyword evidence="4" id="KW-0378">Hydrolase</keyword>
<proteinExistence type="inferred from homology"/>
<dbReference type="RefSeq" id="WP_011952522.1">
    <property type="nucleotide sequence ID" value="NZ_CP059319.1"/>
</dbReference>
<sequence>MSSFFQLGTFARDDGSLPALVIEGAVLDLRAAAERAGLALPPFAAISDLLGDWDATFERLSAVADHARADGLQAFSLGTVESLRPCPPPGRVGKMLFAAANYSDHVRNMRKTFTPDIPLADQGKQLPPLRPYMFGKINVPTGAFDDIILPPGMERIDWEAELMVVIGTPGLAIRPAEAHRHIAGYMTGNDVSCRDRTWREDRPTIRSDWLGGKSYDSFAPLGPLLTPRQFVPDHADLAIRLWVNGELKQDGNSRDMTFGIEEQIEYASSMMTLLPGDVIATGTPAGTGQERGEFLKEGDIVETEVESCGRQRNRVVARRRAEIAA</sequence>